<evidence type="ECO:0000256" key="1">
    <source>
        <dbReference type="ARBA" id="ARBA00022729"/>
    </source>
</evidence>
<dbReference type="OrthoDB" id="10026788at2759"/>
<sequence length="401" mass="43823">MAYFSGTLSVECPPVTETGSLRLASTSSARLGQTVTFTCPAGHQLSGAASVTCLANGGTAVNDTVEYFCNANHVMQGNASSRCTPTGTWSQPTPASGKRGAVDRDGDLGSSPVHFNRRWKEYLDNALDELQQRIVSSISRDIHEFNESIHSKLSAMDEGIRDLERHVEERDDEIVSLTAELRQTKEEVKKLSERAESAEMNSRIPCLILSGRTLAPRQARLGAPLQPADESAPRGGSAGAGPSDRPPTASGPGAAAPERAPGGRDTAEVEDICGLVIRAVKDRLPGLDIREEDIDRAHRLPGPNHRVIVRFVQSGQNSVRDQLMTRRLELRHHNDLFINESLTAQKSTIYRSLLDAKRAKKLYTVFTRWGHVYFKAEKFGTSTLVNCGNSGSRLRSRLCHL</sequence>
<keyword evidence="5" id="KW-0175">Coiled coil</keyword>
<dbReference type="PANTHER" id="PTHR45656">
    <property type="entry name" value="PROTEIN CBR-CLEC-78"/>
    <property type="match status" value="1"/>
</dbReference>
<evidence type="ECO:0000256" key="5">
    <source>
        <dbReference type="SAM" id="Coils"/>
    </source>
</evidence>
<feature type="region of interest" description="Disordered" evidence="6">
    <location>
        <begin position="80"/>
        <end position="109"/>
    </location>
</feature>
<dbReference type="AlphaFoldDB" id="A0A6A4W740"/>
<keyword evidence="2" id="KW-0677">Repeat</keyword>
<proteinExistence type="predicted"/>
<keyword evidence="3" id="KW-1015">Disulfide bond</keyword>
<dbReference type="Gene3D" id="2.10.70.10">
    <property type="entry name" value="Complement Module, domain 1"/>
    <property type="match status" value="2"/>
</dbReference>
<evidence type="ECO:0000313" key="8">
    <source>
        <dbReference type="EMBL" id="KAF0303607.1"/>
    </source>
</evidence>
<organism evidence="8 9">
    <name type="scientific">Amphibalanus amphitrite</name>
    <name type="common">Striped barnacle</name>
    <name type="synonym">Balanus amphitrite</name>
    <dbReference type="NCBI Taxonomy" id="1232801"/>
    <lineage>
        <taxon>Eukaryota</taxon>
        <taxon>Metazoa</taxon>
        <taxon>Ecdysozoa</taxon>
        <taxon>Arthropoda</taxon>
        <taxon>Crustacea</taxon>
        <taxon>Multicrustacea</taxon>
        <taxon>Cirripedia</taxon>
        <taxon>Thoracica</taxon>
        <taxon>Thoracicalcarea</taxon>
        <taxon>Balanomorpha</taxon>
        <taxon>Balanoidea</taxon>
        <taxon>Balanidae</taxon>
        <taxon>Amphibalaninae</taxon>
        <taxon>Amphibalanus</taxon>
    </lineage>
</organism>
<dbReference type="SUPFAM" id="SSF57535">
    <property type="entry name" value="Complement control module/SCR domain"/>
    <property type="match status" value="2"/>
</dbReference>
<feature type="compositionally biased region" description="Polar residues" evidence="6">
    <location>
        <begin position="80"/>
        <end position="94"/>
    </location>
</feature>
<comment type="caution">
    <text evidence="4">Lacks conserved residue(s) required for the propagation of feature annotation.</text>
</comment>
<evidence type="ECO:0000259" key="7">
    <source>
        <dbReference type="PROSITE" id="PS50923"/>
    </source>
</evidence>
<comment type="caution">
    <text evidence="8">The sequence shown here is derived from an EMBL/GenBank/DDBJ whole genome shotgun (WGS) entry which is preliminary data.</text>
</comment>
<keyword evidence="4" id="KW-0768">Sushi</keyword>
<dbReference type="PROSITE" id="PS50923">
    <property type="entry name" value="SUSHI"/>
    <property type="match status" value="1"/>
</dbReference>
<feature type="region of interest" description="Disordered" evidence="6">
    <location>
        <begin position="224"/>
        <end position="266"/>
    </location>
</feature>
<dbReference type="InterPro" id="IPR000436">
    <property type="entry name" value="Sushi_SCR_CCP_dom"/>
</dbReference>
<feature type="coiled-coil region" evidence="5">
    <location>
        <begin position="160"/>
        <end position="201"/>
    </location>
</feature>
<evidence type="ECO:0000256" key="3">
    <source>
        <dbReference type="ARBA" id="ARBA00023157"/>
    </source>
</evidence>
<dbReference type="InterPro" id="IPR035976">
    <property type="entry name" value="Sushi/SCR/CCP_sf"/>
</dbReference>
<feature type="domain" description="Sushi" evidence="7">
    <location>
        <begin position="10"/>
        <end position="71"/>
    </location>
</feature>
<reference evidence="8 9" key="1">
    <citation type="submission" date="2019-07" db="EMBL/GenBank/DDBJ databases">
        <title>Draft genome assembly of a fouling barnacle, Amphibalanus amphitrite (Darwin, 1854): The first reference genome for Thecostraca.</title>
        <authorList>
            <person name="Kim W."/>
        </authorList>
    </citation>
    <scope>NUCLEOTIDE SEQUENCE [LARGE SCALE GENOMIC DNA]</scope>
    <source>
        <strain evidence="8">SNU_AA5</strain>
        <tissue evidence="8">Soma without cirri and trophi</tissue>
    </source>
</reference>
<protein>
    <recommendedName>
        <fullName evidence="7">Sushi domain-containing protein</fullName>
    </recommendedName>
</protein>
<evidence type="ECO:0000313" key="9">
    <source>
        <dbReference type="Proteomes" id="UP000440578"/>
    </source>
</evidence>
<evidence type="ECO:0000256" key="4">
    <source>
        <dbReference type="PROSITE-ProRule" id="PRU00302"/>
    </source>
</evidence>
<dbReference type="InterPro" id="IPR051277">
    <property type="entry name" value="SEZ6_CSMD_C4BPB_Regulators"/>
</dbReference>
<accession>A0A6A4W740</accession>
<evidence type="ECO:0000256" key="6">
    <source>
        <dbReference type="SAM" id="MobiDB-lite"/>
    </source>
</evidence>
<keyword evidence="9" id="KW-1185">Reference proteome</keyword>
<dbReference type="EMBL" id="VIIS01000926">
    <property type="protein sequence ID" value="KAF0303607.1"/>
    <property type="molecule type" value="Genomic_DNA"/>
</dbReference>
<dbReference type="Pfam" id="PF00084">
    <property type="entry name" value="Sushi"/>
    <property type="match status" value="2"/>
</dbReference>
<dbReference type="Proteomes" id="UP000440578">
    <property type="component" value="Unassembled WGS sequence"/>
</dbReference>
<feature type="compositionally biased region" description="Low complexity" evidence="6">
    <location>
        <begin position="240"/>
        <end position="260"/>
    </location>
</feature>
<dbReference type="SMART" id="SM00032">
    <property type="entry name" value="CCP"/>
    <property type="match status" value="1"/>
</dbReference>
<gene>
    <name evidence="8" type="ORF">FJT64_024410</name>
</gene>
<keyword evidence="1" id="KW-0732">Signal</keyword>
<dbReference type="PANTHER" id="PTHR45656:SF4">
    <property type="entry name" value="PROTEIN CBR-CLEC-78"/>
    <property type="match status" value="1"/>
</dbReference>
<dbReference type="CDD" id="cd00033">
    <property type="entry name" value="CCP"/>
    <property type="match status" value="2"/>
</dbReference>
<name>A0A6A4W740_AMPAM</name>
<evidence type="ECO:0000256" key="2">
    <source>
        <dbReference type="ARBA" id="ARBA00022737"/>
    </source>
</evidence>